<comment type="similarity">
    <text evidence="10">Belongs to the G-protein coupled receptor 1 family.</text>
</comment>
<keyword evidence="3 10" id="KW-0812">Transmembrane</keyword>
<evidence type="ECO:0000256" key="9">
    <source>
        <dbReference type="ARBA" id="ARBA00023224"/>
    </source>
</evidence>
<sequence length="364" mass="41435">MLSHKVSESMFWLRDDRLAALVSSHFRLNHLDEVCFRICPVDEVVCRQSTMGSTLITVINYSGAVILVLAVLENLLVMVVLAATSHLRIKYFAFVFSLALADLAFSVMAIVYALNRARFLSALLQSSFFVSVLMILAVAVNRYLALTITPPSRYDALVTRCRLVVVCLLLWCFSLALHLPVILVASDEVRLILSAWSRSMLVLAVWIVTAVLYRFVFRKIKSYVPPLASSPGLSIPDDSEQAATRVRQTRRLLVTFSIILVTSFICWIPFNVGQIMEYFIKTGQSTISDDTFNNYNWVCGFIYCLSPAINPLIYWWRLDGFRQGFKELFCRCLLQNQEQLVETVDGNENQQNTESTHWIKNDNK</sequence>
<dbReference type="GO" id="GO:0005886">
    <property type="term" value="C:plasma membrane"/>
    <property type="evidence" value="ECO:0007669"/>
    <property type="project" value="UniProtKB-SubCell"/>
</dbReference>
<evidence type="ECO:0000256" key="4">
    <source>
        <dbReference type="ARBA" id="ARBA00022989"/>
    </source>
</evidence>
<keyword evidence="2" id="KW-1003">Cell membrane</keyword>
<evidence type="ECO:0000256" key="11">
    <source>
        <dbReference type="SAM" id="MobiDB-lite"/>
    </source>
</evidence>
<feature type="transmembrane region" description="Helical" evidence="12">
    <location>
        <begin position="91"/>
        <end position="113"/>
    </location>
</feature>
<dbReference type="GeneID" id="119742052"/>
<feature type="transmembrane region" description="Helical" evidence="12">
    <location>
        <begin position="295"/>
        <end position="316"/>
    </location>
</feature>
<evidence type="ECO:0000256" key="10">
    <source>
        <dbReference type="RuleBase" id="RU000688"/>
    </source>
</evidence>
<dbReference type="PROSITE" id="PS50262">
    <property type="entry name" value="G_PROTEIN_RECEP_F1_2"/>
    <property type="match status" value="1"/>
</dbReference>
<feature type="transmembrane region" description="Helical" evidence="12">
    <location>
        <begin position="252"/>
        <end position="270"/>
    </location>
</feature>
<keyword evidence="6 12" id="KW-0472">Membrane</keyword>
<dbReference type="SUPFAM" id="SSF81321">
    <property type="entry name" value="Family A G protein-coupled receptor-like"/>
    <property type="match status" value="1"/>
</dbReference>
<feature type="compositionally biased region" description="Polar residues" evidence="11">
    <location>
        <begin position="345"/>
        <end position="356"/>
    </location>
</feature>
<evidence type="ECO:0000256" key="7">
    <source>
        <dbReference type="ARBA" id="ARBA00023170"/>
    </source>
</evidence>
<keyword evidence="15" id="KW-1185">Reference proteome</keyword>
<reference evidence="14" key="1">
    <citation type="submission" date="2022-11" db="UniProtKB">
        <authorList>
            <consortium name="EnsemblMetazoa"/>
        </authorList>
    </citation>
    <scope>IDENTIFICATION</scope>
</reference>
<comment type="subcellular location">
    <subcellularLocation>
        <location evidence="1">Cell membrane</location>
        <topology evidence="1">Multi-pass membrane protein</topology>
    </subcellularLocation>
</comment>
<organism evidence="14 15">
    <name type="scientific">Patiria miniata</name>
    <name type="common">Bat star</name>
    <name type="synonym">Asterina miniata</name>
    <dbReference type="NCBI Taxonomy" id="46514"/>
    <lineage>
        <taxon>Eukaryota</taxon>
        <taxon>Metazoa</taxon>
        <taxon>Echinodermata</taxon>
        <taxon>Eleutherozoa</taxon>
        <taxon>Asterozoa</taxon>
        <taxon>Asteroidea</taxon>
        <taxon>Valvatacea</taxon>
        <taxon>Valvatida</taxon>
        <taxon>Asterinidae</taxon>
        <taxon>Patiria</taxon>
    </lineage>
</organism>
<dbReference type="Pfam" id="PF00001">
    <property type="entry name" value="7tm_1"/>
    <property type="match status" value="1"/>
</dbReference>
<evidence type="ECO:0000313" key="14">
    <source>
        <dbReference type="EnsemblMetazoa" id="XP_038073996.1"/>
    </source>
</evidence>
<evidence type="ECO:0000256" key="3">
    <source>
        <dbReference type="ARBA" id="ARBA00022692"/>
    </source>
</evidence>
<feature type="domain" description="G-protein coupled receptors family 1 profile" evidence="13">
    <location>
        <begin position="73"/>
        <end position="314"/>
    </location>
</feature>
<dbReference type="RefSeq" id="XP_038073996.1">
    <property type="nucleotide sequence ID" value="XM_038218068.1"/>
</dbReference>
<feature type="transmembrane region" description="Helical" evidence="12">
    <location>
        <begin position="161"/>
        <end position="183"/>
    </location>
</feature>
<dbReference type="Proteomes" id="UP000887568">
    <property type="component" value="Unplaced"/>
</dbReference>
<dbReference type="AlphaFoldDB" id="A0A914BDC2"/>
<protein>
    <recommendedName>
        <fullName evidence="13">G-protein coupled receptors family 1 profile domain-containing protein</fullName>
    </recommendedName>
</protein>
<evidence type="ECO:0000256" key="5">
    <source>
        <dbReference type="ARBA" id="ARBA00023040"/>
    </source>
</evidence>
<keyword evidence="4 12" id="KW-1133">Transmembrane helix</keyword>
<dbReference type="CDD" id="cd00637">
    <property type="entry name" value="7tm_classA_rhodopsin-like"/>
    <property type="match status" value="1"/>
</dbReference>
<evidence type="ECO:0000259" key="13">
    <source>
        <dbReference type="PROSITE" id="PS50262"/>
    </source>
</evidence>
<dbReference type="GO" id="GO:0004930">
    <property type="term" value="F:G protein-coupled receptor activity"/>
    <property type="evidence" value="ECO:0007669"/>
    <property type="project" value="UniProtKB-KW"/>
</dbReference>
<accession>A0A914BDC2</accession>
<proteinExistence type="inferred from homology"/>
<keyword evidence="9 10" id="KW-0807">Transducer</keyword>
<dbReference type="PRINTS" id="PR00237">
    <property type="entry name" value="GPCRRHODOPSN"/>
</dbReference>
<dbReference type="InterPro" id="IPR000276">
    <property type="entry name" value="GPCR_Rhodpsn"/>
</dbReference>
<evidence type="ECO:0000256" key="8">
    <source>
        <dbReference type="ARBA" id="ARBA00023180"/>
    </source>
</evidence>
<evidence type="ECO:0000256" key="6">
    <source>
        <dbReference type="ARBA" id="ARBA00023136"/>
    </source>
</evidence>
<dbReference type="PROSITE" id="PS00237">
    <property type="entry name" value="G_PROTEIN_RECEP_F1_1"/>
    <property type="match status" value="1"/>
</dbReference>
<evidence type="ECO:0000256" key="12">
    <source>
        <dbReference type="SAM" id="Phobius"/>
    </source>
</evidence>
<name>A0A914BDC2_PATMI</name>
<dbReference type="PANTHER" id="PTHR24246:SF27">
    <property type="entry name" value="ADENOSINE RECEPTOR, ISOFORM A"/>
    <property type="match status" value="1"/>
</dbReference>
<dbReference type="EnsemblMetazoa" id="XM_038218068.1">
    <property type="protein sequence ID" value="XP_038073996.1"/>
    <property type="gene ID" value="LOC119742052"/>
</dbReference>
<dbReference type="InterPro" id="IPR017452">
    <property type="entry name" value="GPCR_Rhodpsn_7TM"/>
</dbReference>
<feature type="transmembrane region" description="Helical" evidence="12">
    <location>
        <begin position="195"/>
        <end position="216"/>
    </location>
</feature>
<dbReference type="OMA" id="CIVITYI"/>
<keyword evidence="5 10" id="KW-0297">G-protein coupled receptor</keyword>
<dbReference type="PANTHER" id="PTHR24246">
    <property type="entry name" value="OLFACTORY RECEPTOR AND ADENOSINE RECEPTOR"/>
    <property type="match status" value="1"/>
</dbReference>
<feature type="transmembrane region" description="Helical" evidence="12">
    <location>
        <begin position="61"/>
        <end position="84"/>
    </location>
</feature>
<feature type="transmembrane region" description="Helical" evidence="12">
    <location>
        <begin position="119"/>
        <end position="140"/>
    </location>
</feature>
<keyword evidence="7 10" id="KW-0675">Receptor</keyword>
<dbReference type="Gene3D" id="1.20.1070.10">
    <property type="entry name" value="Rhodopsin 7-helix transmembrane proteins"/>
    <property type="match status" value="1"/>
</dbReference>
<evidence type="ECO:0000313" key="15">
    <source>
        <dbReference type="Proteomes" id="UP000887568"/>
    </source>
</evidence>
<evidence type="ECO:0000256" key="1">
    <source>
        <dbReference type="ARBA" id="ARBA00004651"/>
    </source>
</evidence>
<keyword evidence="8" id="KW-0325">Glycoprotein</keyword>
<evidence type="ECO:0000256" key="2">
    <source>
        <dbReference type="ARBA" id="ARBA00022475"/>
    </source>
</evidence>
<feature type="region of interest" description="Disordered" evidence="11">
    <location>
        <begin position="345"/>
        <end position="364"/>
    </location>
</feature>